<protein>
    <submittedName>
        <fullName evidence="2">Uncharacterized protein</fullName>
    </submittedName>
</protein>
<feature type="chain" id="PRO_5003217810" evidence="1">
    <location>
        <begin position="24"/>
        <end position="249"/>
    </location>
</feature>
<accession>E7C6Z8</accession>
<sequence>MKTTLTALATALFLCAVALPAIAQGQTENIAQAYVHTVQPERIAQFEEAVKRHVQWRKQNNDTWEWVWYQVVNGDGLGRYMVRSGNHRWADLDARYAWDDSVGAGRHFQATVGPYFESEDSSITQQDGALSRPLDDYSAITLFAVTEFDVRLPGQFREAITKIGEGLDRGDWGRPYLWQMGANGGTTDAALVVPAENWGELAPPAKPLPMVLAEVYGEQEASELLQQFARSIRSQNSYTLRVRRDLSLP</sequence>
<reference evidence="2" key="1">
    <citation type="submission" date="2010-01" db="EMBL/GenBank/DDBJ databases">
        <title>Genome fragments of uncultured bacteria from the North Pacific subtropical Gyre.</title>
        <authorList>
            <person name="Pham V.D."/>
            <person name="Delong E.F."/>
        </authorList>
    </citation>
    <scope>NUCLEOTIDE SEQUENCE</scope>
</reference>
<keyword evidence="1" id="KW-0732">Signal</keyword>
<dbReference type="AlphaFoldDB" id="E7C6Z8"/>
<name>E7C6Z8_9BACT</name>
<organism evidence="2">
    <name type="scientific">uncultured Gemmatimonadales bacterium HF0770_11C06</name>
    <dbReference type="NCBI Taxonomy" id="723616"/>
    <lineage>
        <taxon>Bacteria</taxon>
        <taxon>Pseudomonadati</taxon>
        <taxon>Gemmatimonadota</taxon>
        <taxon>Gemmatimonadia</taxon>
        <taxon>Gemmatimonadales</taxon>
        <taxon>environmental samples</taxon>
    </lineage>
</organism>
<proteinExistence type="predicted"/>
<evidence type="ECO:0000313" key="2">
    <source>
        <dbReference type="EMBL" id="ADI23222.1"/>
    </source>
</evidence>
<feature type="signal peptide" evidence="1">
    <location>
        <begin position="1"/>
        <end position="23"/>
    </location>
</feature>
<dbReference type="EMBL" id="GU568008">
    <property type="protein sequence ID" value="ADI23222.1"/>
    <property type="molecule type" value="Genomic_DNA"/>
</dbReference>
<evidence type="ECO:0000256" key="1">
    <source>
        <dbReference type="SAM" id="SignalP"/>
    </source>
</evidence>